<dbReference type="NCBIfam" id="TIGR02174">
    <property type="entry name" value="CXXU_selWTH"/>
    <property type="match status" value="1"/>
</dbReference>
<dbReference type="InterPro" id="IPR036249">
    <property type="entry name" value="Thioredoxin-like_sf"/>
</dbReference>
<dbReference type="PANTHER" id="PTHR36417:SF2">
    <property type="entry name" value="SELENOPROTEIN DOMAIN PROTEIN (AFU_ORTHOLOGUE AFUA_1G05220)"/>
    <property type="match status" value="1"/>
</dbReference>
<gene>
    <name evidence="2" type="ORF">Malapachy_2267</name>
</gene>
<sequence length="196" mass="21680">MSDGQTDALSLPTQEWQQPWMPSADVFGKAEPMPAAAPVPLETPMSTQPAKEESNKVPVVQEMEPPITPACASGLKLPCLLIEYCDRCRWQHRATWVQTELLLTFSEKEYLKGTSSKASGGGYLASTMLLPCATPETSGRFRVWVAMSSQSDTGSDIHLLWDRKKQGGFPELAELKRLLRDYIAPSQSLGHSEKQK</sequence>
<dbReference type="EMBL" id="LGAV01000002">
    <property type="protein sequence ID" value="KOS15303.1"/>
    <property type="molecule type" value="Genomic_DNA"/>
</dbReference>
<keyword evidence="1" id="KW-0676">Redox-active center</keyword>
<dbReference type="GeneID" id="28728634"/>
<dbReference type="RefSeq" id="XP_017992935.1">
    <property type="nucleotide sequence ID" value="XM_018136759.1"/>
</dbReference>
<protein>
    <submittedName>
        <fullName evidence="2">Selenoprotein w</fullName>
    </submittedName>
</protein>
<dbReference type="Proteomes" id="UP000037751">
    <property type="component" value="Unassembled WGS sequence"/>
</dbReference>
<organism evidence="2 3">
    <name type="scientific">Malassezia pachydermatis</name>
    <dbReference type="NCBI Taxonomy" id="77020"/>
    <lineage>
        <taxon>Eukaryota</taxon>
        <taxon>Fungi</taxon>
        <taxon>Dikarya</taxon>
        <taxon>Basidiomycota</taxon>
        <taxon>Ustilaginomycotina</taxon>
        <taxon>Malasseziomycetes</taxon>
        <taxon>Malasseziales</taxon>
        <taxon>Malasseziaceae</taxon>
        <taxon>Malassezia</taxon>
    </lineage>
</organism>
<dbReference type="VEuPathDB" id="FungiDB:Malapachy_2267"/>
<keyword evidence="3" id="KW-1185">Reference proteome</keyword>
<dbReference type="PANTHER" id="PTHR36417">
    <property type="entry name" value="SELENOPROTEIN DOMAIN PROTEIN (AFU_ORTHOLOGUE AFUA_1G05220)"/>
    <property type="match status" value="1"/>
</dbReference>
<comment type="caution">
    <text evidence="2">The sequence shown here is derived from an EMBL/GenBank/DDBJ whole genome shotgun (WGS) entry which is preliminary data.</text>
</comment>
<reference evidence="2 3" key="1">
    <citation type="submission" date="2015-07" db="EMBL/GenBank/DDBJ databases">
        <title>Draft Genome Sequence of Malassezia furfur CBS1878 and Malassezia pachydermatis CBS1879.</title>
        <authorList>
            <person name="Triana S."/>
            <person name="Ohm R."/>
            <person name="Gonzalez A."/>
            <person name="DeCock H."/>
            <person name="Restrepo S."/>
            <person name="Celis A."/>
        </authorList>
    </citation>
    <scope>NUCLEOTIDE SEQUENCE [LARGE SCALE GENOMIC DNA]</scope>
    <source>
        <strain evidence="2 3">CBS 1879</strain>
    </source>
</reference>
<evidence type="ECO:0000313" key="2">
    <source>
        <dbReference type="EMBL" id="KOS15303.1"/>
    </source>
</evidence>
<dbReference type="Pfam" id="PF10262">
    <property type="entry name" value="Rdx"/>
    <property type="match status" value="1"/>
</dbReference>
<dbReference type="OrthoDB" id="60822at2759"/>
<name>A0A0N0RSH3_9BASI</name>
<dbReference type="Gene3D" id="3.40.30.10">
    <property type="entry name" value="Glutaredoxin"/>
    <property type="match status" value="1"/>
</dbReference>
<proteinExistence type="predicted"/>
<evidence type="ECO:0000256" key="1">
    <source>
        <dbReference type="ARBA" id="ARBA00023284"/>
    </source>
</evidence>
<dbReference type="AlphaFoldDB" id="A0A0N0RSH3"/>
<evidence type="ECO:0000313" key="3">
    <source>
        <dbReference type="Proteomes" id="UP000037751"/>
    </source>
</evidence>
<dbReference type="InterPro" id="IPR011893">
    <property type="entry name" value="Selenoprotein_Rdx-typ"/>
</dbReference>
<dbReference type="SUPFAM" id="SSF52833">
    <property type="entry name" value="Thioredoxin-like"/>
    <property type="match status" value="1"/>
</dbReference>
<accession>A0A0N0RSH3</accession>